<keyword evidence="3" id="KW-1185">Reference proteome</keyword>
<proteinExistence type="predicted"/>
<dbReference type="Pfam" id="PF06985">
    <property type="entry name" value="HET"/>
    <property type="match status" value="1"/>
</dbReference>
<accession>A0ABR1RZT1</accession>
<comment type="caution">
    <text evidence="2">The sequence shown here is derived from an EMBL/GenBank/DDBJ whole genome shotgun (WGS) entry which is preliminary data.</text>
</comment>
<name>A0ABR1RZT1_9PEZI</name>
<dbReference type="InterPro" id="IPR010730">
    <property type="entry name" value="HET"/>
</dbReference>
<gene>
    <name evidence="2" type="ORF">PG991_006627</name>
</gene>
<dbReference type="EMBL" id="JAQQWI010000008">
    <property type="protein sequence ID" value="KAK8023388.1"/>
    <property type="molecule type" value="Genomic_DNA"/>
</dbReference>
<feature type="domain" description="Heterokaryon incompatibility" evidence="1">
    <location>
        <begin position="11"/>
        <end position="164"/>
    </location>
</feature>
<sequence>MRGTNLQSFRYVALSYVWGGPQAFCLKGDNILDLQARGSLQDTPNTIRDAMTVAFRLGFNYIYVDAFCIIQDDNKDKREQLSIMGKIYANATLCIVAASGDTAYSGLPGLSSPRTPGIEVLLPGCNIKLVTPLSHYPTVHHGTNIQVGYTTGYAWSERGWTFQERALSRRSLIFTEGQALWHCKQTQKEEEAPKKTHLAERVFEFVSIDDVPLLCSTPGTVHLDPLNQWLSLVRNFVRRQFGFPGDSHDAIAGTLEYFQEKHHFNFLWALPQRDFGLHLLWHGHEHIEIRHYVLKNSPLRLEAVDDSNTTSAGTSWNTLTLEEIAGEDGPCATHELCQVPDDQYLIFRAEIATFHVKVRKLDNKHQASQSPGMYQRYIIDDAGHEVGWFWDEYEVSAAERAPTVCNLAKIVTSVDQWRGSLVEGGDRSAVLSLEMMRRPDGVSTRLGVAMIAKQYWLQAERRMELVVLN</sequence>
<reference evidence="2 3" key="1">
    <citation type="submission" date="2023-01" db="EMBL/GenBank/DDBJ databases">
        <title>Analysis of 21 Apiospora genomes using comparative genomics revels a genus with tremendous synthesis potential of carbohydrate active enzymes and secondary metabolites.</title>
        <authorList>
            <person name="Sorensen T."/>
        </authorList>
    </citation>
    <scope>NUCLEOTIDE SEQUENCE [LARGE SCALE GENOMIC DNA]</scope>
    <source>
        <strain evidence="2 3">CBS 20057</strain>
    </source>
</reference>
<evidence type="ECO:0000313" key="2">
    <source>
        <dbReference type="EMBL" id="KAK8023388.1"/>
    </source>
</evidence>
<dbReference type="PANTHER" id="PTHR33112">
    <property type="entry name" value="DOMAIN PROTEIN, PUTATIVE-RELATED"/>
    <property type="match status" value="1"/>
</dbReference>
<evidence type="ECO:0000313" key="3">
    <source>
        <dbReference type="Proteomes" id="UP001396898"/>
    </source>
</evidence>
<organism evidence="2 3">
    <name type="scientific">Apiospora marii</name>
    <dbReference type="NCBI Taxonomy" id="335849"/>
    <lineage>
        <taxon>Eukaryota</taxon>
        <taxon>Fungi</taxon>
        <taxon>Dikarya</taxon>
        <taxon>Ascomycota</taxon>
        <taxon>Pezizomycotina</taxon>
        <taxon>Sordariomycetes</taxon>
        <taxon>Xylariomycetidae</taxon>
        <taxon>Amphisphaeriales</taxon>
        <taxon>Apiosporaceae</taxon>
        <taxon>Apiospora</taxon>
    </lineage>
</organism>
<dbReference type="PANTHER" id="PTHR33112:SF14">
    <property type="entry name" value="HETEROKARYON INCOMPATIBILITY DOMAIN-CONTAINING PROTEIN"/>
    <property type="match status" value="1"/>
</dbReference>
<protein>
    <recommendedName>
        <fullName evidence="1">Heterokaryon incompatibility domain-containing protein</fullName>
    </recommendedName>
</protein>
<evidence type="ECO:0000259" key="1">
    <source>
        <dbReference type="Pfam" id="PF06985"/>
    </source>
</evidence>
<dbReference type="Proteomes" id="UP001396898">
    <property type="component" value="Unassembled WGS sequence"/>
</dbReference>